<feature type="transmembrane region" description="Helical" evidence="3">
    <location>
        <begin position="15"/>
        <end position="37"/>
    </location>
</feature>
<dbReference type="AlphaFoldDB" id="A0A1M4SDQ3"/>
<dbReference type="PROSITE" id="PS51781">
    <property type="entry name" value="SH3B"/>
    <property type="match status" value="1"/>
</dbReference>
<evidence type="ECO:0000313" key="5">
    <source>
        <dbReference type="EMBL" id="SHE30340.1"/>
    </source>
</evidence>
<keyword evidence="1" id="KW-0175">Coiled coil</keyword>
<dbReference type="STRING" id="1122155.SAMN02745158_00068"/>
<dbReference type="RefSeq" id="WP_072848155.1">
    <property type="nucleotide sequence ID" value="NZ_FQVI01000001.1"/>
</dbReference>
<dbReference type="Proteomes" id="UP000184245">
    <property type="component" value="Unassembled WGS sequence"/>
</dbReference>
<organism evidence="5 6">
    <name type="scientific">Lactonifactor longoviformis DSM 17459</name>
    <dbReference type="NCBI Taxonomy" id="1122155"/>
    <lineage>
        <taxon>Bacteria</taxon>
        <taxon>Bacillati</taxon>
        <taxon>Bacillota</taxon>
        <taxon>Clostridia</taxon>
        <taxon>Eubacteriales</taxon>
        <taxon>Clostridiaceae</taxon>
        <taxon>Lactonifactor</taxon>
    </lineage>
</organism>
<reference evidence="5 6" key="1">
    <citation type="submission" date="2016-11" db="EMBL/GenBank/DDBJ databases">
        <authorList>
            <person name="Jaros S."/>
            <person name="Januszkiewicz K."/>
            <person name="Wedrychowicz H."/>
        </authorList>
    </citation>
    <scope>NUCLEOTIDE SEQUENCE [LARGE SCALE GENOMIC DNA]</scope>
    <source>
        <strain evidence="5 6">DSM 17459</strain>
    </source>
</reference>
<gene>
    <name evidence="5" type="ORF">SAMN02745158_00068</name>
</gene>
<keyword evidence="3" id="KW-0472">Membrane</keyword>
<feature type="coiled-coil region" evidence="1">
    <location>
        <begin position="203"/>
        <end position="233"/>
    </location>
</feature>
<evidence type="ECO:0000256" key="3">
    <source>
        <dbReference type="SAM" id="Phobius"/>
    </source>
</evidence>
<dbReference type="Pfam" id="PF08239">
    <property type="entry name" value="SH3_3"/>
    <property type="match status" value="1"/>
</dbReference>
<dbReference type="OrthoDB" id="9808890at2"/>
<keyword evidence="3" id="KW-1133">Transmembrane helix</keyword>
<evidence type="ECO:0000259" key="4">
    <source>
        <dbReference type="PROSITE" id="PS51781"/>
    </source>
</evidence>
<feature type="domain" description="SH3b" evidence="4">
    <location>
        <begin position="245"/>
        <end position="306"/>
    </location>
</feature>
<dbReference type="EMBL" id="FQVI01000001">
    <property type="protein sequence ID" value="SHE30340.1"/>
    <property type="molecule type" value="Genomic_DNA"/>
</dbReference>
<evidence type="ECO:0000256" key="2">
    <source>
        <dbReference type="SAM" id="MobiDB-lite"/>
    </source>
</evidence>
<sequence>MLDNFREWLSDNLRYILLGLAILVVLVVLFFGAKALFGSGDKDKGSEPKQKTEQEKTSGGSEKSDDSSKDAQDTNTEDKDALQKNAYPEVNAIINTFYTAWGNKDIDSMKRVTDSFDSADEAKVLNSTYIESYSNIDTYTKKGLTEGSYVVFVSYDLKFVDIDTPAPGLTQVYVETDDEGKVYIHKDDDDKEVQDYIAKVVQEEDVKELISKVQKEFQEAQESDDKLREFEDQLGSETTTASMAADGSTVSAINGCNVRAEADTDSEKIGELEAGEQVKKIENADNGWIKIEFDGKTGYVRGDLLQ</sequence>
<dbReference type="Gene3D" id="2.30.30.40">
    <property type="entry name" value="SH3 Domains"/>
    <property type="match status" value="1"/>
</dbReference>
<dbReference type="SMART" id="SM00287">
    <property type="entry name" value="SH3b"/>
    <property type="match status" value="1"/>
</dbReference>
<protein>
    <submittedName>
        <fullName evidence="5">SH3 domain-containing protein</fullName>
    </submittedName>
</protein>
<accession>A0A1M4SDQ3</accession>
<name>A0A1M4SDQ3_9CLOT</name>
<evidence type="ECO:0000256" key="1">
    <source>
        <dbReference type="SAM" id="Coils"/>
    </source>
</evidence>
<keyword evidence="3" id="KW-0812">Transmembrane</keyword>
<feature type="region of interest" description="Disordered" evidence="2">
    <location>
        <begin position="40"/>
        <end position="82"/>
    </location>
</feature>
<dbReference type="InterPro" id="IPR003646">
    <property type="entry name" value="SH3-like_bac-type"/>
</dbReference>
<keyword evidence="6" id="KW-1185">Reference proteome</keyword>
<proteinExistence type="predicted"/>
<evidence type="ECO:0000313" key="6">
    <source>
        <dbReference type="Proteomes" id="UP000184245"/>
    </source>
</evidence>